<feature type="signal peptide" evidence="3">
    <location>
        <begin position="1"/>
        <end position="42"/>
    </location>
</feature>
<reference evidence="5" key="1">
    <citation type="submission" date="2023-12" db="EMBL/GenBank/DDBJ databases">
        <authorList>
            <person name="Brown T."/>
        </authorList>
    </citation>
    <scope>NUCLEOTIDE SEQUENCE</scope>
</reference>
<dbReference type="Gene3D" id="2.60.40.10">
    <property type="entry name" value="Immunoglobulins"/>
    <property type="match status" value="1"/>
</dbReference>
<proteinExistence type="predicted"/>
<name>A0ABN9ZC73_PIPNA</name>
<dbReference type="InterPro" id="IPR050413">
    <property type="entry name" value="TCR_beta_variable"/>
</dbReference>
<evidence type="ECO:0000256" key="1">
    <source>
        <dbReference type="ARBA" id="ARBA00022729"/>
    </source>
</evidence>
<dbReference type="InterPro" id="IPR036179">
    <property type="entry name" value="Ig-like_dom_sf"/>
</dbReference>
<dbReference type="Pfam" id="PF07686">
    <property type="entry name" value="V-set"/>
    <property type="match status" value="1"/>
</dbReference>
<gene>
    <name evidence="5" type="ORF">MPIPNATIZW_LOCUS2731</name>
</gene>
<evidence type="ECO:0000259" key="4">
    <source>
        <dbReference type="PROSITE" id="PS50835"/>
    </source>
</evidence>
<dbReference type="InterPro" id="IPR003599">
    <property type="entry name" value="Ig_sub"/>
</dbReference>
<feature type="domain" description="Ig-like" evidence="4">
    <location>
        <begin position="42"/>
        <end position="143"/>
    </location>
</feature>
<dbReference type="InterPro" id="IPR007110">
    <property type="entry name" value="Ig-like_dom"/>
</dbReference>
<dbReference type="PANTHER" id="PTHR23268">
    <property type="entry name" value="T-CELL RECEPTOR BETA CHAIN"/>
    <property type="match status" value="1"/>
</dbReference>
<accession>A0ABN9ZC73</accession>
<dbReference type="EMBL" id="OY882868">
    <property type="protein sequence ID" value="CAK6434425.1"/>
    <property type="molecule type" value="Genomic_DNA"/>
</dbReference>
<keyword evidence="2" id="KW-0391">Immunity</keyword>
<dbReference type="Proteomes" id="UP001314169">
    <property type="component" value="Chromosome 11"/>
</dbReference>
<evidence type="ECO:0000256" key="2">
    <source>
        <dbReference type="ARBA" id="ARBA00022859"/>
    </source>
</evidence>
<organism evidence="5 6">
    <name type="scientific">Pipistrellus nathusii</name>
    <name type="common">Nathusius' pipistrelle</name>
    <dbReference type="NCBI Taxonomy" id="59473"/>
    <lineage>
        <taxon>Eukaryota</taxon>
        <taxon>Metazoa</taxon>
        <taxon>Chordata</taxon>
        <taxon>Craniata</taxon>
        <taxon>Vertebrata</taxon>
        <taxon>Euteleostomi</taxon>
        <taxon>Mammalia</taxon>
        <taxon>Eutheria</taxon>
        <taxon>Laurasiatheria</taxon>
        <taxon>Chiroptera</taxon>
        <taxon>Yangochiroptera</taxon>
        <taxon>Vespertilionidae</taxon>
        <taxon>Pipistrellus</taxon>
    </lineage>
</organism>
<evidence type="ECO:0000313" key="5">
    <source>
        <dbReference type="EMBL" id="CAK6434425.1"/>
    </source>
</evidence>
<keyword evidence="6" id="KW-1185">Reference proteome</keyword>
<evidence type="ECO:0000256" key="3">
    <source>
        <dbReference type="SAM" id="SignalP"/>
    </source>
</evidence>
<dbReference type="SUPFAM" id="SSF48726">
    <property type="entry name" value="Immunoglobulin"/>
    <property type="match status" value="1"/>
</dbReference>
<feature type="chain" id="PRO_5045508764" description="Ig-like domain-containing protein" evidence="3">
    <location>
        <begin position="43"/>
        <end position="145"/>
    </location>
</feature>
<dbReference type="PANTHER" id="PTHR23268:SF46">
    <property type="entry name" value="IMMUNOGLOBULIN V-SET DOMAIN-CONTAINING PROTEIN"/>
    <property type="match status" value="1"/>
</dbReference>
<keyword evidence="1 3" id="KW-0732">Signal</keyword>
<dbReference type="InterPro" id="IPR013783">
    <property type="entry name" value="Ig-like_fold"/>
</dbReference>
<dbReference type="InterPro" id="IPR013106">
    <property type="entry name" value="Ig_V-set"/>
</dbReference>
<dbReference type="PROSITE" id="PS50835">
    <property type="entry name" value="IG_LIKE"/>
    <property type="match status" value="1"/>
</dbReference>
<sequence length="145" mass="15995">MSQRGCRGGKATCPCSFPAPAMCLTLLCCVALCVWGVGSVDTEVTQDPGHLVKGKGQKVKMTCLPIKGHSYVYWYRRKLGEELKFMVYLQNEKIIEKTDMINERCSAQCPQNSPCHLEIQSTEPGDSALYFCASSQSTVLNVSFS</sequence>
<evidence type="ECO:0000313" key="6">
    <source>
        <dbReference type="Proteomes" id="UP001314169"/>
    </source>
</evidence>
<protein>
    <recommendedName>
        <fullName evidence="4">Ig-like domain-containing protein</fullName>
    </recommendedName>
</protein>
<dbReference type="SMART" id="SM00409">
    <property type="entry name" value="IG"/>
    <property type="match status" value="1"/>
</dbReference>